<evidence type="ECO:0000256" key="1">
    <source>
        <dbReference type="ARBA" id="ARBA00009183"/>
    </source>
</evidence>
<evidence type="ECO:0000256" key="3">
    <source>
        <dbReference type="ARBA" id="ARBA00022827"/>
    </source>
</evidence>
<dbReference type="InterPro" id="IPR050346">
    <property type="entry name" value="FMO-like"/>
</dbReference>
<comment type="caution">
    <text evidence="6">The sequence shown here is derived from an EMBL/GenBank/DDBJ whole genome shotgun (WGS) entry which is preliminary data.</text>
</comment>
<evidence type="ECO:0000256" key="2">
    <source>
        <dbReference type="ARBA" id="ARBA00022630"/>
    </source>
</evidence>
<keyword evidence="4" id="KW-0521">NADP</keyword>
<name>A0A1E1KSM3_9HELO</name>
<dbReference type="GO" id="GO:0004499">
    <property type="term" value="F:N,N-dimethylaniline monooxygenase activity"/>
    <property type="evidence" value="ECO:0007669"/>
    <property type="project" value="InterPro"/>
</dbReference>
<dbReference type="InterPro" id="IPR000960">
    <property type="entry name" value="Flavin_mOase"/>
</dbReference>
<dbReference type="Pfam" id="PF00743">
    <property type="entry name" value="FMO-like"/>
    <property type="match status" value="1"/>
</dbReference>
<keyword evidence="3" id="KW-0274">FAD</keyword>
<reference evidence="7" key="1">
    <citation type="submission" date="2016-03" db="EMBL/GenBank/DDBJ databases">
        <authorList>
            <person name="Ploux O."/>
        </authorList>
    </citation>
    <scope>NUCLEOTIDE SEQUENCE [LARGE SCALE GENOMIC DNA]</scope>
    <source>
        <strain evidence="7">UK7</strain>
    </source>
</reference>
<dbReference type="InterPro" id="IPR020946">
    <property type="entry name" value="Flavin_mOase-like"/>
</dbReference>
<sequence length="542" mass="61951">MDHPLRKKTKVAVIGAGVSGLCAAKYLLAERLEDDPENGHFEVTIFESKKVAGGIWNQTPADDLYATPMYPSCNTNVPRTMMQYEGVEYPDDTPLFPRNSVVKKYLHEYAEDLEDEAIFCYGTEVTGVKQVQRMAQQKWKIDVKDTVTGKPTEHYFDCVVVALGTFAKPFVPALFETSVSHEIRIMHSKEYRTAHEFDKKKVLVVGSGPSYWDMSQEISKVCKGDLLVSVKQDEVIVLSSKKQRQVSEVSWISKASKLVLFKGGKNSIAPQDIDIILLCTGYLYDFSMIPCIKTTGDKKRILSLYDHMICIKEHEDPTQEDENLEAKKTRLKSASTLAFVGLLTMDNVFLVAEAQSALIARYFSGRWTKPQTHMVRDRNAEYEELKTKDRHGSRRFHNMAYPSDAHYVDRLFEQSLASESPATMGTGKTPPFHSLYLHWVRTQIGVIRAAFNTKARNNEDGRFSTLESLGFDFGQYNGSKEQKKKTIMMDKFRTLMEEKSDCWKEGYIHWIVKAGEWSKRWDVLETEWVLVKTEARLSELNL</sequence>
<comment type="similarity">
    <text evidence="1">Belongs to the FMO family.</text>
</comment>
<protein>
    <recommendedName>
        <fullName evidence="8">Flavin-containing monooxygenase</fullName>
    </recommendedName>
</protein>
<dbReference type="Proteomes" id="UP000178129">
    <property type="component" value="Unassembled WGS sequence"/>
</dbReference>
<dbReference type="PRINTS" id="PR00370">
    <property type="entry name" value="FMOXYGENASE"/>
</dbReference>
<accession>A0A1E1KSM3</accession>
<dbReference type="PANTHER" id="PTHR23023">
    <property type="entry name" value="DIMETHYLANILINE MONOOXYGENASE"/>
    <property type="match status" value="1"/>
</dbReference>
<dbReference type="InParanoid" id="A0A1E1KSM3"/>
<keyword evidence="2" id="KW-0285">Flavoprotein</keyword>
<evidence type="ECO:0008006" key="8">
    <source>
        <dbReference type="Google" id="ProtNLM"/>
    </source>
</evidence>
<dbReference type="SUPFAM" id="SSF51905">
    <property type="entry name" value="FAD/NAD(P)-binding domain"/>
    <property type="match status" value="1"/>
</dbReference>
<dbReference type="InterPro" id="IPR036188">
    <property type="entry name" value="FAD/NAD-bd_sf"/>
</dbReference>
<dbReference type="EMBL" id="FJUW01000021">
    <property type="protein sequence ID" value="CZT01011.1"/>
    <property type="molecule type" value="Genomic_DNA"/>
</dbReference>
<proteinExistence type="inferred from homology"/>
<evidence type="ECO:0000313" key="6">
    <source>
        <dbReference type="EMBL" id="CZT01011.1"/>
    </source>
</evidence>
<evidence type="ECO:0000256" key="4">
    <source>
        <dbReference type="ARBA" id="ARBA00022857"/>
    </source>
</evidence>
<gene>
    <name evidence="6" type="ORF">RCO7_02824</name>
</gene>
<keyword evidence="5" id="KW-0560">Oxidoreductase</keyword>
<evidence type="ECO:0000256" key="5">
    <source>
        <dbReference type="ARBA" id="ARBA00023002"/>
    </source>
</evidence>
<evidence type="ECO:0000313" key="7">
    <source>
        <dbReference type="Proteomes" id="UP000178129"/>
    </source>
</evidence>
<dbReference type="GO" id="GO:0050661">
    <property type="term" value="F:NADP binding"/>
    <property type="evidence" value="ECO:0007669"/>
    <property type="project" value="InterPro"/>
</dbReference>
<dbReference type="Gene3D" id="3.50.50.60">
    <property type="entry name" value="FAD/NAD(P)-binding domain"/>
    <property type="match status" value="2"/>
</dbReference>
<dbReference type="AlphaFoldDB" id="A0A1E1KSM3"/>
<dbReference type="GO" id="GO:0050660">
    <property type="term" value="F:flavin adenine dinucleotide binding"/>
    <property type="evidence" value="ECO:0007669"/>
    <property type="project" value="InterPro"/>
</dbReference>
<organism evidence="6 7">
    <name type="scientific">Rhynchosporium graminicola</name>
    <dbReference type="NCBI Taxonomy" id="2792576"/>
    <lineage>
        <taxon>Eukaryota</taxon>
        <taxon>Fungi</taxon>
        <taxon>Dikarya</taxon>
        <taxon>Ascomycota</taxon>
        <taxon>Pezizomycotina</taxon>
        <taxon>Leotiomycetes</taxon>
        <taxon>Helotiales</taxon>
        <taxon>Ploettnerulaceae</taxon>
        <taxon>Rhynchosporium</taxon>
    </lineage>
</organism>
<keyword evidence="7" id="KW-1185">Reference proteome</keyword>